<dbReference type="Gene3D" id="2.130.10.10">
    <property type="entry name" value="YVTN repeat-like/Quinoprotein amine dehydrogenase"/>
    <property type="match status" value="3"/>
</dbReference>
<dbReference type="InterPro" id="IPR001487">
    <property type="entry name" value="Bromodomain"/>
</dbReference>
<keyword evidence="3 4" id="KW-0103">Bromodomain</keyword>
<evidence type="ECO:0000256" key="2">
    <source>
        <dbReference type="ARBA" id="ARBA00022737"/>
    </source>
</evidence>
<feature type="domain" description="Bromo" evidence="7">
    <location>
        <begin position="1288"/>
        <end position="1358"/>
    </location>
</feature>
<evidence type="ECO:0000256" key="1">
    <source>
        <dbReference type="ARBA" id="ARBA00022574"/>
    </source>
</evidence>
<dbReference type="InterPro" id="IPR036322">
    <property type="entry name" value="WD40_repeat_dom_sf"/>
</dbReference>
<dbReference type="Pfam" id="PF25437">
    <property type="entry name" value="BRWD1_N"/>
    <property type="match status" value="1"/>
</dbReference>
<feature type="compositionally biased region" description="Polar residues" evidence="6">
    <location>
        <begin position="1823"/>
        <end position="1838"/>
    </location>
</feature>
<dbReference type="FunFam" id="1.20.920.10:FF:000066">
    <property type="entry name" value="Transcription initiation factor TFIID subunit 1"/>
    <property type="match status" value="2"/>
</dbReference>
<proteinExistence type="predicted"/>
<dbReference type="InterPro" id="IPR001680">
    <property type="entry name" value="WD40_rpt"/>
</dbReference>
<dbReference type="PANTHER" id="PTHR16266">
    <property type="entry name" value="WD REPEAT DOMAIN 9"/>
    <property type="match status" value="1"/>
</dbReference>
<dbReference type="SUPFAM" id="SSF47370">
    <property type="entry name" value="Bromodomain"/>
    <property type="match status" value="2"/>
</dbReference>
<evidence type="ECO:0000256" key="5">
    <source>
        <dbReference type="PROSITE-ProRule" id="PRU00221"/>
    </source>
</evidence>
<dbReference type="InterPro" id="IPR052060">
    <property type="entry name" value="Bromo_WD_repeat"/>
</dbReference>
<reference evidence="8" key="1">
    <citation type="journal article" date="2017" name="Parasit. Vectors">
        <title>Sialotranscriptomics of Rhipicephalus zambeziensis reveals intricate expression profiles of secretory proteins and suggests tight temporal transcriptional regulation during blood-feeding.</title>
        <authorList>
            <person name="de Castro M.H."/>
            <person name="de Klerk D."/>
            <person name="Pienaar R."/>
            <person name="Rees D.J.G."/>
            <person name="Mans B.J."/>
        </authorList>
    </citation>
    <scope>NUCLEOTIDE SEQUENCE</scope>
    <source>
        <tissue evidence="8">Salivary glands</tissue>
    </source>
</reference>
<dbReference type="GO" id="GO:0006357">
    <property type="term" value="P:regulation of transcription by RNA polymerase II"/>
    <property type="evidence" value="ECO:0007669"/>
    <property type="project" value="TreeGrafter"/>
</dbReference>
<evidence type="ECO:0000313" key="8">
    <source>
        <dbReference type="EMBL" id="MAA17550.1"/>
    </source>
</evidence>
<protein>
    <submittedName>
        <fullName evidence="8">Bromodomain and WD repeat domain containing protein 1/3</fullName>
    </submittedName>
</protein>
<feature type="domain" description="Bromo" evidence="7">
    <location>
        <begin position="1461"/>
        <end position="1531"/>
    </location>
</feature>
<feature type="compositionally biased region" description="Acidic residues" evidence="6">
    <location>
        <begin position="1712"/>
        <end position="1732"/>
    </location>
</feature>
<dbReference type="CDD" id="cd00200">
    <property type="entry name" value="WD40"/>
    <property type="match status" value="1"/>
</dbReference>
<feature type="compositionally biased region" description="Basic residues" evidence="6">
    <location>
        <begin position="1422"/>
        <end position="1438"/>
    </location>
</feature>
<dbReference type="SMART" id="SM00297">
    <property type="entry name" value="BROMO"/>
    <property type="match status" value="2"/>
</dbReference>
<feature type="compositionally biased region" description="Low complexity" evidence="6">
    <location>
        <begin position="861"/>
        <end position="873"/>
    </location>
</feature>
<feature type="compositionally biased region" description="Basic residues" evidence="6">
    <location>
        <begin position="1737"/>
        <end position="1746"/>
    </location>
</feature>
<dbReference type="EMBL" id="GFPF01006404">
    <property type="protein sequence ID" value="MAA17550.1"/>
    <property type="molecule type" value="Transcribed_RNA"/>
</dbReference>
<feature type="compositionally biased region" description="Basic residues" evidence="6">
    <location>
        <begin position="972"/>
        <end position="990"/>
    </location>
</feature>
<dbReference type="InterPro" id="IPR019775">
    <property type="entry name" value="WD40_repeat_CS"/>
</dbReference>
<dbReference type="InterPro" id="IPR036427">
    <property type="entry name" value="Bromodomain-like_sf"/>
</dbReference>
<accession>A0A224YUQ4</accession>
<dbReference type="GO" id="GO:0005634">
    <property type="term" value="C:nucleus"/>
    <property type="evidence" value="ECO:0007669"/>
    <property type="project" value="TreeGrafter"/>
</dbReference>
<feature type="repeat" description="WD" evidence="5">
    <location>
        <begin position="182"/>
        <end position="223"/>
    </location>
</feature>
<feature type="compositionally biased region" description="Low complexity" evidence="6">
    <location>
        <begin position="1582"/>
        <end position="1605"/>
    </location>
</feature>
<dbReference type="GO" id="GO:0008360">
    <property type="term" value="P:regulation of cell shape"/>
    <property type="evidence" value="ECO:0007669"/>
    <property type="project" value="TreeGrafter"/>
</dbReference>
<feature type="compositionally biased region" description="Low complexity" evidence="6">
    <location>
        <begin position="991"/>
        <end position="1013"/>
    </location>
</feature>
<evidence type="ECO:0000259" key="7">
    <source>
        <dbReference type="PROSITE" id="PS50014"/>
    </source>
</evidence>
<dbReference type="Gene3D" id="1.20.920.10">
    <property type="entry name" value="Bromodomain-like"/>
    <property type="match status" value="2"/>
</dbReference>
<feature type="repeat" description="WD" evidence="5">
    <location>
        <begin position="431"/>
        <end position="465"/>
    </location>
</feature>
<feature type="compositionally biased region" description="Basic and acidic residues" evidence="6">
    <location>
        <begin position="1772"/>
        <end position="1782"/>
    </location>
</feature>
<dbReference type="InterPro" id="IPR015943">
    <property type="entry name" value="WD40/YVTN_repeat-like_dom_sf"/>
</dbReference>
<organism evidence="8">
    <name type="scientific">Rhipicephalus zambeziensis</name>
    <dbReference type="NCBI Taxonomy" id="60191"/>
    <lineage>
        <taxon>Eukaryota</taxon>
        <taxon>Metazoa</taxon>
        <taxon>Ecdysozoa</taxon>
        <taxon>Arthropoda</taxon>
        <taxon>Chelicerata</taxon>
        <taxon>Arachnida</taxon>
        <taxon>Acari</taxon>
        <taxon>Parasitiformes</taxon>
        <taxon>Ixodida</taxon>
        <taxon>Ixodoidea</taxon>
        <taxon>Ixodidae</taxon>
        <taxon>Rhipicephalinae</taxon>
        <taxon>Rhipicephalus</taxon>
        <taxon>Rhipicephalus</taxon>
    </lineage>
</organism>
<keyword evidence="2" id="KW-0677">Repeat</keyword>
<feature type="compositionally biased region" description="Acidic residues" evidence="6">
    <location>
        <begin position="1854"/>
        <end position="1869"/>
    </location>
</feature>
<sequence>MSTAIANRRTQELLEKELYFIISKFLGRGPCKEAAEVLRREIEEHHLLPKRLDWHGNEHDRSFAELASSNVHIPDDYLLQICSRIGPLLDQVIPCGVAGSRSLLGSGSYSLLRQHSMVRRPRATADVAVRLHGAPACLAPGTVPCNIAMVLQGRQLGALAGGSCRQQLSTQFYVKAQLFRRLLGHLSSVYCVLFDRSGNYIFTGADDLLVKMWSAQDGRLLATLRGHSAEITDLAVSPDNQLLAAGSCDKVIRVWCLLTLAPVAVLLGHTAMVTSLRFCPYPKGDRQFLVSTGNDGCACFWDYSSSTKSFNPRPLKFTERIRAGSQMICSSFSPGGAFLATGSTDHFVRVYHILAPTGPERIAELEAHADQVDSLQFANHSCRFVSGSKDGTANVWTYERQQWRSTRLRMATKLVGSEEQVEEDPKQRLKVTMVGWNQDDHLVVTAVNDHSIKVWDSHTGKLKHILLGHEDEAFVLECHPEDSRILLSGGHDGRIIIWDLVAGCSVRSFFNMIEGQGHGAVFDCKFSPDGLLFSSTDSHGHISIFGYGSGDPYKKVPDEQFFHTDYRPLIRDAQQHVLDEQTQCAPHLMPPPFLVDIDGNPYPPDLQRLVPGREHCLDSQLVPYVAVLANGESEILEPVRPLENEADEDRPAIDEMIEQLQQQQDHMLAAEGQSPPRSAQQPRLASSHSPGGHHSRVGMRRTGDVEGVRQSSGHWQSRDAEQPGPSSESSAGSSAGSSNASSAAAPTRLARCFLGTATRSALVANSLRRAAMMADAEQTLYHAENQRRRQSLEVKVVCENLLASKRRVNNCRAKAAAKKKPAGVQTRSSRAAPGSRLARDDFEDPDDISMSSTTDTGAVFSESSEGSESCSDSDYSDWVEEPKSRKAAPKSSPKKQRRIVQRPEEEDGDEEHEGEVKEEVESMVEDDSDEEDLVVDDDVSDDDDDSAETVRPARSKAAALDSDEDYVEATARARKKKHLVRKKQRKKKPPIKSSSTTPTPSSSGAGGSRQSSKQSHRQVMHAQGNEEARTPSRSSKSKKSKKSSKRSSEKVLRHPEWLMDTVPRKTPYFPQIGDEVVYFHQGHQSYVQAVKRCRVYHVRDQAQPWVRHRLREQELLRVLDVKFELCPPVHLCCLRVVPIEPHRSQMDGEPFDIRYHDMPDVIDFIVLRQTYDTAMRRNWKPHDRFRSIIDDAWWMGTIESQAPLQREFPDSMFQCFIVTWDNGETERMSPWDFEPIDCNRMPDQVGGAVPVTFDERRSLVYRPKANEWPRCGRDTCCSRLVNGVSRIMELSIAEPFAAPVDLNAYPMYARIVAYPIDLSTIRARLENRFYRRMDSIRFDVKFLEINAKKFNEPNSKIVQKAMLLTKLLLQFINNQSCQDPIKLYQQLVDDAADKSHSSSAEEDDSVSTDAEVNGTGPSSSSVKRKKTTSCSRPQKRRAPGAAPLTSVTWKGQCQELLSFIFQCEDSTPFRQPVDSAAYPDYANIIDTPMDLGTVRDRLTRDLYPSPVEFCKDMRLIFANSRNYNTNKKSRIYSMTIRMSALFEERIRQITSDWRSAVKYETKVKNNQYVSSRRHPAAVLDFSSDSQPSSSRTSGQSSQAGTSSSTMRSAVLQVKCYAESDSDTDDDIDLKPIVQASSLVRSTRSGRQGDRMVNGKKTSPVVTWKLQSSSSSENLSKSSRKRKATRYISSSEGDDSHGEAEEEEASVEGSQDSSEDEDENSEEQHDEDDDNYDDSPPGRRRSSRRAARTNVIGSDDSSNSTSCSGESSSSRNTTDRQKKRENSSGESEMTTGSSEKSASFMTDHDYGQPRRSSRKPRKTTSFSPETTVRSSATTNSKTRVQTRNRGQQKVRYREDEDSEWTGDSDDDEDGLDSRAREVLSVSSRGRLRKLSKHAARAMVAQ</sequence>
<evidence type="ECO:0000256" key="4">
    <source>
        <dbReference type="PROSITE-ProRule" id="PRU00035"/>
    </source>
</evidence>
<dbReference type="Pfam" id="PF25313">
    <property type="entry name" value="BRWD_AD"/>
    <property type="match status" value="1"/>
</dbReference>
<feature type="compositionally biased region" description="Acidic residues" evidence="6">
    <location>
        <begin position="921"/>
        <end position="947"/>
    </location>
</feature>
<feature type="compositionally biased region" description="Basic residues" evidence="6">
    <location>
        <begin position="1839"/>
        <end position="1849"/>
    </location>
</feature>
<feature type="region of interest" description="Disordered" evidence="6">
    <location>
        <begin position="1638"/>
        <end position="1876"/>
    </location>
</feature>
<evidence type="ECO:0000256" key="3">
    <source>
        <dbReference type="ARBA" id="ARBA00023117"/>
    </source>
</evidence>
<feature type="compositionally biased region" description="Low complexity" evidence="6">
    <location>
        <begin position="1783"/>
        <end position="1796"/>
    </location>
</feature>
<dbReference type="SUPFAM" id="SSF50978">
    <property type="entry name" value="WD40 repeat-like"/>
    <property type="match status" value="1"/>
</dbReference>
<feature type="compositionally biased region" description="Low complexity" evidence="6">
    <location>
        <begin position="1664"/>
        <end position="1676"/>
    </location>
</feature>
<feature type="region of interest" description="Disordered" evidence="6">
    <location>
        <begin position="667"/>
        <end position="744"/>
    </location>
</feature>
<dbReference type="PROSITE" id="PS50294">
    <property type="entry name" value="WD_REPEATS_REGION"/>
    <property type="match status" value="4"/>
</dbReference>
<feature type="compositionally biased region" description="Polar residues" evidence="6">
    <location>
        <begin position="675"/>
        <end position="689"/>
    </location>
</feature>
<evidence type="ECO:0000256" key="6">
    <source>
        <dbReference type="SAM" id="MobiDB-lite"/>
    </source>
</evidence>
<feature type="region of interest" description="Disordered" evidence="6">
    <location>
        <begin position="1580"/>
        <end position="1605"/>
    </location>
</feature>
<feature type="compositionally biased region" description="Basic residues" evidence="6">
    <location>
        <begin position="812"/>
        <end position="821"/>
    </location>
</feature>
<dbReference type="FunFam" id="2.130.10.10:FF:002549">
    <property type="entry name" value="Bromodomain and WD repeat domain-containing 3"/>
    <property type="match status" value="1"/>
</dbReference>
<dbReference type="GO" id="GO:0007010">
    <property type="term" value="P:cytoskeleton organization"/>
    <property type="evidence" value="ECO:0007669"/>
    <property type="project" value="TreeGrafter"/>
</dbReference>
<dbReference type="PANTHER" id="PTHR16266:SF17">
    <property type="entry name" value="BRWD3"/>
    <property type="match status" value="1"/>
</dbReference>
<dbReference type="CDD" id="cd05529">
    <property type="entry name" value="Bromo_WDR9_I_like"/>
    <property type="match status" value="1"/>
</dbReference>
<dbReference type="PROSITE" id="PS50014">
    <property type="entry name" value="BROMODOMAIN_2"/>
    <property type="match status" value="2"/>
</dbReference>
<dbReference type="PRINTS" id="PR00503">
    <property type="entry name" value="BROMODOMAIN"/>
</dbReference>
<dbReference type="InterPro" id="IPR057451">
    <property type="entry name" value="BRWD/PHIP_AD"/>
</dbReference>
<dbReference type="Pfam" id="PF00400">
    <property type="entry name" value="WD40"/>
    <property type="match status" value="8"/>
</dbReference>
<feature type="compositionally biased region" description="Basic residues" evidence="6">
    <location>
        <begin position="885"/>
        <end position="900"/>
    </location>
</feature>
<feature type="repeat" description="WD" evidence="5">
    <location>
        <begin position="224"/>
        <end position="255"/>
    </location>
</feature>
<feature type="compositionally biased region" description="Low complexity" evidence="6">
    <location>
        <begin position="1753"/>
        <end position="1771"/>
    </location>
</feature>
<feature type="repeat" description="WD" evidence="5">
    <location>
        <begin position="266"/>
        <end position="311"/>
    </location>
</feature>
<dbReference type="Pfam" id="PF00439">
    <property type="entry name" value="Bromodomain"/>
    <property type="match status" value="2"/>
</dbReference>
<feature type="region of interest" description="Disordered" evidence="6">
    <location>
        <begin position="1394"/>
        <end position="1444"/>
    </location>
</feature>
<dbReference type="PROSITE" id="PS00678">
    <property type="entry name" value="WD_REPEATS_1"/>
    <property type="match status" value="1"/>
</dbReference>
<feature type="compositionally biased region" description="Basic residues" evidence="6">
    <location>
        <begin position="1035"/>
        <end position="1045"/>
    </location>
</feature>
<dbReference type="InterPro" id="IPR057452">
    <property type="entry name" value="BRWD/PHIP_N"/>
</dbReference>
<feature type="compositionally biased region" description="Low complexity" evidence="6">
    <location>
        <begin position="723"/>
        <end position="744"/>
    </location>
</feature>
<name>A0A224YUQ4_9ACAR</name>
<feature type="repeat" description="WD" evidence="5">
    <location>
        <begin position="466"/>
        <end position="508"/>
    </location>
</feature>
<keyword evidence="1 5" id="KW-0853">WD repeat</keyword>
<dbReference type="SMART" id="SM00320">
    <property type="entry name" value="WD40"/>
    <property type="match status" value="8"/>
</dbReference>
<feature type="region of interest" description="Disordered" evidence="6">
    <location>
        <begin position="812"/>
        <end position="1052"/>
    </location>
</feature>
<dbReference type="PROSITE" id="PS50082">
    <property type="entry name" value="WD_REPEATS_2"/>
    <property type="match status" value="6"/>
</dbReference>
<feature type="repeat" description="WD" evidence="5">
    <location>
        <begin position="365"/>
        <end position="406"/>
    </location>
</feature>
<feature type="compositionally biased region" description="Acidic residues" evidence="6">
    <location>
        <begin position="904"/>
        <end position="913"/>
    </location>
</feature>